<feature type="transmembrane region" description="Helical" evidence="12">
    <location>
        <begin position="291"/>
        <end position="309"/>
    </location>
</feature>
<keyword evidence="6" id="KW-0560">Oxidoreductase</keyword>
<dbReference type="GO" id="GO:0016020">
    <property type="term" value="C:membrane"/>
    <property type="evidence" value="ECO:0007669"/>
    <property type="project" value="UniProtKB-SubCell"/>
</dbReference>
<evidence type="ECO:0000256" key="2">
    <source>
        <dbReference type="ARBA" id="ARBA00022475"/>
    </source>
</evidence>
<keyword evidence="5 12" id="KW-1133">Transmembrane helix</keyword>
<evidence type="ECO:0000256" key="12">
    <source>
        <dbReference type="SAM" id="Phobius"/>
    </source>
</evidence>
<dbReference type="GO" id="GO:0016491">
    <property type="term" value="F:oxidoreductase activity"/>
    <property type="evidence" value="ECO:0007669"/>
    <property type="project" value="UniProtKB-KW"/>
</dbReference>
<comment type="pathway">
    <text evidence="11">Porphyrin-containing compound metabolism.</text>
</comment>
<accession>A0A0A0BG60</accession>
<keyword evidence="3 12" id="KW-0812">Transmembrane</keyword>
<feature type="transmembrane region" description="Helical" evidence="12">
    <location>
        <begin position="120"/>
        <end position="143"/>
    </location>
</feature>
<dbReference type="AlphaFoldDB" id="A0A0A0BG60"/>
<evidence type="ECO:0000256" key="10">
    <source>
        <dbReference type="ARBA" id="ARBA00023157"/>
    </source>
</evidence>
<name>A0A0A0BG60_9GAMM</name>
<evidence type="ECO:0000256" key="3">
    <source>
        <dbReference type="ARBA" id="ARBA00022692"/>
    </source>
</evidence>
<keyword evidence="8" id="KW-0350">Heme biosynthesis</keyword>
<dbReference type="GO" id="GO:0046872">
    <property type="term" value="F:metal ion binding"/>
    <property type="evidence" value="ECO:0007669"/>
    <property type="project" value="UniProtKB-KW"/>
</dbReference>
<evidence type="ECO:0000313" key="14">
    <source>
        <dbReference type="Proteomes" id="UP000029999"/>
    </source>
</evidence>
<feature type="transmembrane region" description="Helical" evidence="12">
    <location>
        <begin position="233"/>
        <end position="251"/>
    </location>
</feature>
<sequence length="332" mass="36877">MLRRLSFIALMMALVVVTLGALTRLLDAGLGCPDWPGCYGQLIPPQHHPETTTAIDSHKAWMEMTHRYIAGLLGLLILVLTFCVEKSNSVATHTRWLCRGILMLVIAQALFGMWTVTMQLLPQIVTLHLLGGMALLSLLLLLFLQLSKTTPVIVAPQGRKLSIIVLLFLITQITLGGWTSSHYAGLACPDFPTCHGKWLPALDLQQAFNLSDIQTTNYEGGILSSDARVTIHVVHRLFALLVVFSIMLLAVRLWGYTLLRKQLLVILFLTLIQVSLGISNVLLLLPLSLALLHNTGAALLLLSLIHLIFRLQPKPQSLWQQPHHNLEMDRVI</sequence>
<feature type="transmembrane region" description="Helical" evidence="12">
    <location>
        <begin position="263"/>
        <end position="285"/>
    </location>
</feature>
<gene>
    <name evidence="13" type="primary">ctaA</name>
    <name evidence="13" type="ORF">LP43_1876</name>
</gene>
<keyword evidence="2" id="KW-1003">Cell membrane</keyword>
<evidence type="ECO:0000256" key="1">
    <source>
        <dbReference type="ARBA" id="ARBA00004141"/>
    </source>
</evidence>
<dbReference type="EMBL" id="JRQD01000004">
    <property type="protein sequence ID" value="KGM06652.1"/>
    <property type="molecule type" value="Genomic_DNA"/>
</dbReference>
<feature type="transmembrane region" description="Helical" evidence="12">
    <location>
        <begin position="163"/>
        <end position="181"/>
    </location>
</feature>
<dbReference type="Pfam" id="PF02628">
    <property type="entry name" value="COX15-CtaA"/>
    <property type="match status" value="1"/>
</dbReference>
<evidence type="ECO:0000256" key="8">
    <source>
        <dbReference type="ARBA" id="ARBA00023133"/>
    </source>
</evidence>
<evidence type="ECO:0000256" key="6">
    <source>
        <dbReference type="ARBA" id="ARBA00023002"/>
    </source>
</evidence>
<keyword evidence="4" id="KW-0479">Metal-binding</keyword>
<evidence type="ECO:0000313" key="13">
    <source>
        <dbReference type="EMBL" id="KGM06652.1"/>
    </source>
</evidence>
<dbReference type="PANTHER" id="PTHR35457">
    <property type="entry name" value="HEME A SYNTHASE"/>
    <property type="match status" value="1"/>
</dbReference>
<dbReference type="GO" id="GO:0006784">
    <property type="term" value="P:heme A biosynthetic process"/>
    <property type="evidence" value="ECO:0007669"/>
    <property type="project" value="InterPro"/>
</dbReference>
<dbReference type="PANTHER" id="PTHR35457:SF1">
    <property type="entry name" value="HEME A SYNTHASE"/>
    <property type="match status" value="1"/>
</dbReference>
<evidence type="ECO:0000256" key="9">
    <source>
        <dbReference type="ARBA" id="ARBA00023136"/>
    </source>
</evidence>
<comment type="caution">
    <text evidence="13">The sequence shown here is derived from an EMBL/GenBank/DDBJ whole genome shotgun (WGS) entry which is preliminary data.</text>
</comment>
<dbReference type="InterPro" id="IPR050450">
    <property type="entry name" value="COX15/CtaA_HemeA_synthase"/>
</dbReference>
<keyword evidence="9 12" id="KW-0472">Membrane</keyword>
<dbReference type="Proteomes" id="UP000029999">
    <property type="component" value="Unassembled WGS sequence"/>
</dbReference>
<evidence type="ECO:0000256" key="7">
    <source>
        <dbReference type="ARBA" id="ARBA00023004"/>
    </source>
</evidence>
<dbReference type="RefSeq" id="WP_052094108.1">
    <property type="nucleotide sequence ID" value="NZ_JRQD01000004.1"/>
</dbReference>
<proteinExistence type="predicted"/>
<feature type="transmembrane region" description="Helical" evidence="12">
    <location>
        <begin position="7"/>
        <end position="26"/>
    </location>
</feature>
<keyword evidence="10" id="KW-1015">Disulfide bond</keyword>
<feature type="transmembrane region" description="Helical" evidence="12">
    <location>
        <begin position="96"/>
        <end position="114"/>
    </location>
</feature>
<feature type="transmembrane region" description="Helical" evidence="12">
    <location>
        <begin position="66"/>
        <end position="84"/>
    </location>
</feature>
<evidence type="ECO:0000256" key="4">
    <source>
        <dbReference type="ARBA" id="ARBA00022723"/>
    </source>
</evidence>
<protein>
    <submittedName>
        <fullName evidence="13">Heme A synthase, cytochrome oxidase biogenesis protein Cox15-CtaA</fullName>
    </submittedName>
</protein>
<comment type="subcellular location">
    <subcellularLocation>
        <location evidence="1">Membrane</location>
        <topology evidence="1">Multi-pass membrane protein</topology>
    </subcellularLocation>
</comment>
<organism evidence="13 14">
    <name type="scientific">Methylophaga thiooxydans</name>
    <dbReference type="NCBI Taxonomy" id="392484"/>
    <lineage>
        <taxon>Bacteria</taxon>
        <taxon>Pseudomonadati</taxon>
        <taxon>Pseudomonadota</taxon>
        <taxon>Gammaproteobacteria</taxon>
        <taxon>Thiotrichales</taxon>
        <taxon>Piscirickettsiaceae</taxon>
        <taxon>Methylophaga</taxon>
    </lineage>
</organism>
<keyword evidence="7" id="KW-0408">Iron</keyword>
<dbReference type="STRING" id="392484.LP43_1876"/>
<evidence type="ECO:0000256" key="11">
    <source>
        <dbReference type="ARBA" id="ARBA00023444"/>
    </source>
</evidence>
<evidence type="ECO:0000256" key="5">
    <source>
        <dbReference type="ARBA" id="ARBA00022989"/>
    </source>
</evidence>
<dbReference type="InterPro" id="IPR003780">
    <property type="entry name" value="COX15/CtaA_fam"/>
</dbReference>
<reference evidence="13 14" key="1">
    <citation type="submission" date="2014-09" db="EMBL/GenBank/DDBJ databases">
        <authorList>
            <person name="Grob C."/>
            <person name="Taubert M."/>
            <person name="Howat A.M."/>
            <person name="Burns O.J."/>
            <person name="Dixon J.L."/>
            <person name="Chen Y."/>
            <person name="Murrell J.C."/>
        </authorList>
    </citation>
    <scope>NUCLEOTIDE SEQUENCE [LARGE SCALE GENOMIC DNA]</scope>
    <source>
        <strain evidence="13">L4</strain>
    </source>
</reference>